<dbReference type="NCBIfam" id="NF033707">
    <property type="entry name" value="T9SS_sortase"/>
    <property type="match status" value="1"/>
</dbReference>
<dbReference type="Gene3D" id="2.60.40.4070">
    <property type="match status" value="1"/>
</dbReference>
<dbReference type="Gene3D" id="3.40.50.10390">
    <property type="entry name" value="Gingipain r, domain 1"/>
    <property type="match status" value="1"/>
</dbReference>
<dbReference type="InterPro" id="IPR029031">
    <property type="entry name" value="Gingipain_N_sf"/>
</dbReference>
<dbReference type="InterPro" id="IPR029030">
    <property type="entry name" value="Caspase-like_dom_sf"/>
</dbReference>
<evidence type="ECO:0000313" key="5">
    <source>
        <dbReference type="Proteomes" id="UP000238565"/>
    </source>
</evidence>
<sequence>MKKKLLLFILLTFANFIFSQKISVEWSGNTIMDYGSFKYNLPFFRNENYSVINGVPYLTFSKKEKESSQYDIKNLIWEKIPAKEVFGLIADHVSTKEIAYTNSQKQTINGQFLTNVVIATIKKDKNTLYRLTSFELVKKTVNNQRTSRTSDLMGTTENPLKSGNFYKIKVDKSGIFKITTKFLRDNGINPSSINPKNFRIYGNGGLMLPEFNQDFRYAALQENAIQVIGEEDGKWDENDYALFYAQGPHGYNLYNENNGKGYKRKDTRLAHISNNSVNVYENFSYYFINFDKGEGKRVTSSDINPSPNLYTSYDDYQFINEEKNNFLNIGRLWVGDGFNANKSITFNTKTPLKSTDSVKVKSTIFVKNATNDKITLNINGQNSGTYIISNSADIKIREIPWESQINNLSGNTIKFDYILESTNPLVTYYLDYLEVQYKQDLVYNEEQMNFRVFDIPTGSGETFGFTVENAKNIEQIWDVSDITNAKKIVNKASGTQFSFGYTTNSPYFNNEFVAFKNSAAFEPLFVEKVDNQDLSGLKNVDYLIVTNRDFTPQAERIANYYRSQKNYHVEVADVKKIYNEFSSGGQDLTAIRDFITKLNTPSGTLKYVLILGDTSFDFRNITTKNKTNIPSYQSDYSENYEASFVTDDYLGMTYPQNAPYIYAVLPDVPVGRLPAENIAEAKNLVDKTLSYYNAVPGQSSPFGDWRLKMNFVVDDDQDGRIDSSSNPYLKGTFHDVMNTVLVNNFEGNTDKPEYNIKKLYLDAFPGQSTAGGQRFPQVNQAITNAMSNSLYLYYFGHGGINGWAQERVLTTQEITAFNNYNNAYSRFPFISTITCEFTLWDDHNTSSAGEQLMKLPQGGANSMITSSRAIATFYGRLFTETFTRNLFKLSNNDFLSVGDAFIAAKAEYGADSNHLKVNLLGDPALKLSRPKNLISIDNIDSPVVGQLRALDFVKITGHVNNQSGAIDNTFNGKVVINIFDKKLAKKTLNNDGDLVPILNYFEEGSPIVKASGTVTNGTFTVEFYMPKDINYTVGDGRLLAYADNNVFDVFNNKTQKIGDINPNGINDNEVPKVQLYLNNTNFVDGGITDSNPNLLACVTDNTGINSTGSGIGHDITVILDGEVINTTVLNDFYTPGIGNGCINASFLDYQKGSVLYPFQNLKPGNHQLTFKVWDINNNSTTQTLNFVVRDPEAENLVVKKLLNWPNPFTNKTYIQFEHNCDDVLEVNVQVYTITGKLVRTFSTTVTSTPFLEGYRTHRTAIEWDGNDDFGAPVGKGTYIYKVLVKSQNQEKCKGTASLVEKLVILK</sequence>
<feature type="signal peptide" evidence="2">
    <location>
        <begin position="1"/>
        <end position="19"/>
    </location>
</feature>
<reference evidence="4 5" key="1">
    <citation type="submission" date="2018-02" db="EMBL/GenBank/DDBJ databases">
        <title>Draft genome sequence of bacterial isolates from marine environment.</title>
        <authorList>
            <person name="Singh S.K."/>
            <person name="Hill R."/>
            <person name="Major S."/>
            <person name="Cai H."/>
            <person name="Li Y."/>
        </authorList>
    </citation>
    <scope>NUCLEOTIDE SEQUENCE [LARGE SCALE GENOMIC DNA]</scope>
    <source>
        <strain evidence="4 5">IMET F</strain>
    </source>
</reference>
<gene>
    <name evidence="4" type="ORF">C3729_07080</name>
</gene>
<evidence type="ECO:0000313" key="4">
    <source>
        <dbReference type="EMBL" id="PPZ91817.1"/>
    </source>
</evidence>
<proteinExistence type="predicted"/>
<dbReference type="GO" id="GO:0008234">
    <property type="term" value="F:cysteine-type peptidase activity"/>
    <property type="evidence" value="ECO:0007669"/>
    <property type="project" value="InterPro"/>
</dbReference>
<dbReference type="Proteomes" id="UP000238565">
    <property type="component" value="Unassembled WGS sequence"/>
</dbReference>
<feature type="chain" id="PRO_5015554691" description="Gingipain domain-containing protein" evidence="2">
    <location>
        <begin position="20"/>
        <end position="1306"/>
    </location>
</feature>
<evidence type="ECO:0000256" key="1">
    <source>
        <dbReference type="ARBA" id="ARBA00022729"/>
    </source>
</evidence>
<comment type="caution">
    <text evidence="4">The sequence shown here is derived from an EMBL/GenBank/DDBJ whole genome shotgun (WGS) entry which is preliminary data.</text>
</comment>
<evidence type="ECO:0000259" key="3">
    <source>
        <dbReference type="Pfam" id="PF01364"/>
    </source>
</evidence>
<dbReference type="EMBL" id="PTPZ01000003">
    <property type="protein sequence ID" value="PPZ91817.1"/>
    <property type="molecule type" value="Genomic_DNA"/>
</dbReference>
<organism evidence="4 5">
    <name type="scientific">Cloacibacterium normanense</name>
    <dbReference type="NCBI Taxonomy" id="237258"/>
    <lineage>
        <taxon>Bacteria</taxon>
        <taxon>Pseudomonadati</taxon>
        <taxon>Bacteroidota</taxon>
        <taxon>Flavobacteriia</taxon>
        <taxon>Flavobacteriales</taxon>
        <taxon>Weeksellaceae</taxon>
    </lineage>
</organism>
<dbReference type="InterPro" id="IPR001769">
    <property type="entry name" value="Gingipain"/>
</dbReference>
<dbReference type="GO" id="GO:0006508">
    <property type="term" value="P:proteolysis"/>
    <property type="evidence" value="ECO:0007669"/>
    <property type="project" value="InterPro"/>
</dbReference>
<name>A0A2S7I5H3_9FLAO</name>
<dbReference type="RefSeq" id="WP_104793505.1">
    <property type="nucleotide sequence ID" value="NZ_PTPZ01000003.1"/>
</dbReference>
<dbReference type="SUPFAM" id="SSF52129">
    <property type="entry name" value="Caspase-like"/>
    <property type="match status" value="1"/>
</dbReference>
<dbReference type="CDD" id="cd02258">
    <property type="entry name" value="Peptidase_C25_N"/>
    <property type="match status" value="1"/>
</dbReference>
<keyword evidence="1 2" id="KW-0732">Signal</keyword>
<accession>A0A2S7I5H3</accession>
<evidence type="ECO:0000256" key="2">
    <source>
        <dbReference type="SAM" id="SignalP"/>
    </source>
</evidence>
<feature type="domain" description="Gingipain" evidence="3">
    <location>
        <begin position="542"/>
        <end position="927"/>
    </location>
</feature>
<protein>
    <recommendedName>
        <fullName evidence="3">Gingipain domain-containing protein</fullName>
    </recommendedName>
</protein>
<dbReference type="Pfam" id="PF01364">
    <property type="entry name" value="Peptidase_C25"/>
    <property type="match status" value="1"/>
</dbReference>